<proteinExistence type="predicted"/>
<sequence>SGAPEAVATTDPAVATDSAGAMDGSHEIDDLARDGASVSDADVPSDGVVFAPANEVIPVSLGSEAASIDSHKQFFRGDR</sequence>
<name>A0A0L0F670_9EUKA</name>
<feature type="non-terminal residue" evidence="2">
    <location>
        <position position="1"/>
    </location>
</feature>
<dbReference type="Proteomes" id="UP000054560">
    <property type="component" value="Unassembled WGS sequence"/>
</dbReference>
<reference evidence="2 3" key="1">
    <citation type="submission" date="2011-02" db="EMBL/GenBank/DDBJ databases">
        <title>The Genome Sequence of Sphaeroforma arctica JP610.</title>
        <authorList>
            <consortium name="The Broad Institute Genome Sequencing Platform"/>
            <person name="Russ C."/>
            <person name="Cuomo C."/>
            <person name="Young S.K."/>
            <person name="Zeng Q."/>
            <person name="Gargeya S."/>
            <person name="Alvarado L."/>
            <person name="Berlin A."/>
            <person name="Chapman S.B."/>
            <person name="Chen Z."/>
            <person name="Freedman E."/>
            <person name="Gellesch M."/>
            <person name="Goldberg J."/>
            <person name="Griggs A."/>
            <person name="Gujja S."/>
            <person name="Heilman E."/>
            <person name="Heiman D."/>
            <person name="Howarth C."/>
            <person name="Mehta T."/>
            <person name="Neiman D."/>
            <person name="Pearson M."/>
            <person name="Roberts A."/>
            <person name="Saif S."/>
            <person name="Shea T."/>
            <person name="Shenoy N."/>
            <person name="Sisk P."/>
            <person name="Stolte C."/>
            <person name="Sykes S."/>
            <person name="White J."/>
            <person name="Yandava C."/>
            <person name="Burger G."/>
            <person name="Gray M.W."/>
            <person name="Holland P.W.H."/>
            <person name="King N."/>
            <person name="Lang F.B.F."/>
            <person name="Roger A.J."/>
            <person name="Ruiz-Trillo I."/>
            <person name="Haas B."/>
            <person name="Nusbaum C."/>
            <person name="Birren B."/>
        </authorList>
    </citation>
    <scope>NUCLEOTIDE SEQUENCE [LARGE SCALE GENOMIC DNA]</scope>
    <source>
        <strain evidence="2 3">JP610</strain>
    </source>
</reference>
<accession>A0A0L0F670</accession>
<gene>
    <name evidence="2" type="ORF">SARC_15232</name>
</gene>
<keyword evidence="3" id="KW-1185">Reference proteome</keyword>
<feature type="compositionally biased region" description="Low complexity" evidence="1">
    <location>
        <begin position="1"/>
        <end position="19"/>
    </location>
</feature>
<evidence type="ECO:0000256" key="1">
    <source>
        <dbReference type="SAM" id="MobiDB-lite"/>
    </source>
</evidence>
<dbReference type="GeneID" id="25915736"/>
<evidence type="ECO:0000313" key="2">
    <source>
        <dbReference type="EMBL" id="KNC72220.1"/>
    </source>
</evidence>
<protein>
    <submittedName>
        <fullName evidence="2">Uncharacterized protein</fullName>
    </submittedName>
</protein>
<dbReference type="AlphaFoldDB" id="A0A0L0F670"/>
<evidence type="ECO:0000313" key="3">
    <source>
        <dbReference type="Proteomes" id="UP000054560"/>
    </source>
</evidence>
<feature type="region of interest" description="Disordered" evidence="1">
    <location>
        <begin position="1"/>
        <end position="25"/>
    </location>
</feature>
<dbReference type="RefSeq" id="XP_014146122.1">
    <property type="nucleotide sequence ID" value="XM_014290647.1"/>
</dbReference>
<dbReference type="EMBL" id="KQ247390">
    <property type="protein sequence ID" value="KNC72220.1"/>
    <property type="molecule type" value="Genomic_DNA"/>
</dbReference>
<organism evidence="2 3">
    <name type="scientific">Sphaeroforma arctica JP610</name>
    <dbReference type="NCBI Taxonomy" id="667725"/>
    <lineage>
        <taxon>Eukaryota</taxon>
        <taxon>Ichthyosporea</taxon>
        <taxon>Ichthyophonida</taxon>
        <taxon>Sphaeroforma</taxon>
    </lineage>
</organism>